<reference evidence="1 2" key="1">
    <citation type="submission" date="2015-09" db="EMBL/GenBank/DDBJ databases">
        <title>Genome sequence of Oxobacter pfennigii DSM 3222.</title>
        <authorList>
            <person name="Poehlein A."/>
            <person name="Bengelsdorf F.R."/>
            <person name="Schiel-Bengelsdorf B."/>
            <person name="Duerre P."/>
            <person name="Daniel R."/>
        </authorList>
    </citation>
    <scope>NUCLEOTIDE SEQUENCE [LARGE SCALE GENOMIC DNA]</scope>
    <source>
        <strain evidence="1 2">DSM 3222</strain>
    </source>
</reference>
<evidence type="ECO:0000313" key="2">
    <source>
        <dbReference type="Proteomes" id="UP000050326"/>
    </source>
</evidence>
<dbReference type="AlphaFoldDB" id="A0A0P8YG80"/>
<name>A0A0P8YG80_9CLOT</name>
<keyword evidence="2" id="KW-1185">Reference proteome</keyword>
<dbReference type="STRING" id="36849.OXPF_05120"/>
<dbReference type="Proteomes" id="UP000050326">
    <property type="component" value="Unassembled WGS sequence"/>
</dbReference>
<organism evidence="1 2">
    <name type="scientific">Oxobacter pfennigii</name>
    <dbReference type="NCBI Taxonomy" id="36849"/>
    <lineage>
        <taxon>Bacteria</taxon>
        <taxon>Bacillati</taxon>
        <taxon>Bacillota</taxon>
        <taxon>Clostridia</taxon>
        <taxon>Eubacteriales</taxon>
        <taxon>Clostridiaceae</taxon>
        <taxon>Oxobacter</taxon>
    </lineage>
</organism>
<comment type="caution">
    <text evidence="1">The sequence shown here is derived from an EMBL/GenBank/DDBJ whole genome shotgun (WGS) entry which is preliminary data.</text>
</comment>
<proteinExistence type="predicted"/>
<evidence type="ECO:0000313" key="1">
    <source>
        <dbReference type="EMBL" id="KPU46031.1"/>
    </source>
</evidence>
<protein>
    <submittedName>
        <fullName evidence="1">Uncharacterized protein</fullName>
    </submittedName>
</protein>
<gene>
    <name evidence="1" type="ORF">OXPF_05120</name>
</gene>
<accession>A0A0P8YG80</accession>
<sequence>MVNNLISDIIPLKVGRKWVYKPQSTLMSLLGGDVTMEITERNNNIYLLRLSVNNLKTTVIIKSNVDLSVIALGKGHEGSLNDMAEFQEVQNGEILKGPVVTGTEWSNNFGTFKIVNSDYTFKNGTRVIPDCILLHLKDLSNQDNSFCIKRGVGIIHASLYIDNIGRVNIGLKSFN</sequence>
<dbReference type="EMBL" id="LKET01000016">
    <property type="protein sequence ID" value="KPU46031.1"/>
    <property type="molecule type" value="Genomic_DNA"/>
</dbReference>